<keyword evidence="2" id="KW-1185">Reference proteome</keyword>
<dbReference type="Proteomes" id="UP000242913">
    <property type="component" value="Unassembled WGS sequence"/>
</dbReference>
<protein>
    <submittedName>
        <fullName evidence="1">Uncharacterized protein</fullName>
    </submittedName>
</protein>
<evidence type="ECO:0000313" key="1">
    <source>
        <dbReference type="EMBL" id="OZC09022.1"/>
    </source>
</evidence>
<reference evidence="1 2" key="1">
    <citation type="submission" date="2015-12" db="EMBL/GenBank/DDBJ databases">
        <title>Draft genome of the nematode, Onchocerca flexuosa.</title>
        <authorList>
            <person name="Mitreva M."/>
        </authorList>
    </citation>
    <scope>NUCLEOTIDE SEQUENCE [LARGE SCALE GENOMIC DNA]</scope>
    <source>
        <strain evidence="1">Red Deer</strain>
    </source>
</reference>
<accession>A0A238BUS7</accession>
<proteinExistence type="predicted"/>
<evidence type="ECO:0000313" key="2">
    <source>
        <dbReference type="Proteomes" id="UP000242913"/>
    </source>
</evidence>
<gene>
    <name evidence="1" type="ORF">X798_03952</name>
</gene>
<name>A0A238BUS7_9BILA</name>
<dbReference type="AlphaFoldDB" id="A0A238BUS7"/>
<organism evidence="1 2">
    <name type="scientific">Onchocerca flexuosa</name>
    <dbReference type="NCBI Taxonomy" id="387005"/>
    <lineage>
        <taxon>Eukaryota</taxon>
        <taxon>Metazoa</taxon>
        <taxon>Ecdysozoa</taxon>
        <taxon>Nematoda</taxon>
        <taxon>Chromadorea</taxon>
        <taxon>Rhabditida</taxon>
        <taxon>Spirurina</taxon>
        <taxon>Spiruromorpha</taxon>
        <taxon>Filarioidea</taxon>
        <taxon>Onchocercidae</taxon>
        <taxon>Onchocerca</taxon>
    </lineage>
</organism>
<dbReference type="EMBL" id="KZ269998">
    <property type="protein sequence ID" value="OZC09022.1"/>
    <property type="molecule type" value="Genomic_DNA"/>
</dbReference>
<sequence>MDYFDKKKLSVRFSRLRISSICIKISEFIIIRCTPIIPVESPWNKNITITFAETAIRNLLSELRVCIQQSTSASSAALTSATSAATSLIV</sequence>